<evidence type="ECO:0000256" key="1">
    <source>
        <dbReference type="ARBA" id="ARBA00022729"/>
    </source>
</evidence>
<dbReference type="Gene3D" id="3.40.190.10">
    <property type="entry name" value="Periplasmic binding protein-like II"/>
    <property type="match status" value="2"/>
</dbReference>
<dbReference type="AlphaFoldDB" id="A0A1M5YJ53"/>
<proteinExistence type="predicted"/>
<dbReference type="Pfam" id="PF13343">
    <property type="entry name" value="SBP_bac_6"/>
    <property type="match status" value="1"/>
</dbReference>
<protein>
    <submittedName>
        <fullName evidence="4">Iron(III) transport system substrate-binding protein</fullName>
    </submittedName>
</protein>
<keyword evidence="2" id="KW-0479">Metal-binding</keyword>
<dbReference type="InterPro" id="IPR026045">
    <property type="entry name" value="Ferric-bd"/>
</dbReference>
<dbReference type="PIRSF" id="PIRSF002825">
    <property type="entry name" value="CfbpA"/>
    <property type="match status" value="1"/>
</dbReference>
<dbReference type="PROSITE" id="PS51257">
    <property type="entry name" value="PROKAR_LIPOPROTEIN"/>
    <property type="match status" value="1"/>
</dbReference>
<dbReference type="OrthoDB" id="179400at2"/>
<dbReference type="EMBL" id="FQXP01000016">
    <property type="protein sequence ID" value="SHI12045.1"/>
    <property type="molecule type" value="Genomic_DNA"/>
</dbReference>
<feature type="chain" id="PRO_5039462979" evidence="3">
    <location>
        <begin position="27"/>
        <end position="339"/>
    </location>
</feature>
<keyword evidence="5" id="KW-1185">Reference proteome</keyword>
<name>A0A1M5YJ53_9CLOT</name>
<dbReference type="PANTHER" id="PTHR30006">
    <property type="entry name" value="THIAMINE-BINDING PERIPLASMIC PROTEIN-RELATED"/>
    <property type="match status" value="1"/>
</dbReference>
<dbReference type="Proteomes" id="UP000184526">
    <property type="component" value="Unassembled WGS sequence"/>
</dbReference>
<reference evidence="4 5" key="1">
    <citation type="submission" date="2016-11" db="EMBL/GenBank/DDBJ databases">
        <authorList>
            <person name="Jaros S."/>
            <person name="Januszkiewicz K."/>
            <person name="Wedrychowicz H."/>
        </authorList>
    </citation>
    <scope>NUCLEOTIDE SEQUENCE [LARGE SCALE GENOMIC DNA]</scope>
    <source>
        <strain evidence="4 5">DSM 3089</strain>
    </source>
</reference>
<evidence type="ECO:0000256" key="3">
    <source>
        <dbReference type="SAM" id="SignalP"/>
    </source>
</evidence>
<evidence type="ECO:0000313" key="5">
    <source>
        <dbReference type="Proteomes" id="UP000184526"/>
    </source>
</evidence>
<dbReference type="GO" id="GO:0030976">
    <property type="term" value="F:thiamine pyrophosphate binding"/>
    <property type="evidence" value="ECO:0007669"/>
    <property type="project" value="TreeGrafter"/>
</dbReference>
<dbReference type="GO" id="GO:0030288">
    <property type="term" value="C:outer membrane-bounded periplasmic space"/>
    <property type="evidence" value="ECO:0007669"/>
    <property type="project" value="TreeGrafter"/>
</dbReference>
<dbReference type="CDD" id="cd13544">
    <property type="entry name" value="PBP2_Fbp_like_1"/>
    <property type="match status" value="1"/>
</dbReference>
<accession>A0A1M5YJ53</accession>
<dbReference type="GO" id="GO:0030975">
    <property type="term" value="F:thiamine binding"/>
    <property type="evidence" value="ECO:0007669"/>
    <property type="project" value="TreeGrafter"/>
</dbReference>
<dbReference type="SUPFAM" id="SSF53850">
    <property type="entry name" value="Periplasmic binding protein-like II"/>
    <property type="match status" value="1"/>
</dbReference>
<feature type="signal peptide" evidence="3">
    <location>
        <begin position="1"/>
        <end position="26"/>
    </location>
</feature>
<organism evidence="4 5">
    <name type="scientific">Clostridium collagenovorans DSM 3089</name>
    <dbReference type="NCBI Taxonomy" id="1121306"/>
    <lineage>
        <taxon>Bacteria</taxon>
        <taxon>Bacillati</taxon>
        <taxon>Bacillota</taxon>
        <taxon>Clostridia</taxon>
        <taxon>Eubacteriales</taxon>
        <taxon>Clostridiaceae</taxon>
        <taxon>Clostridium</taxon>
    </lineage>
</organism>
<dbReference type="GO" id="GO:0015888">
    <property type="term" value="P:thiamine transport"/>
    <property type="evidence" value="ECO:0007669"/>
    <property type="project" value="TreeGrafter"/>
</dbReference>
<evidence type="ECO:0000256" key="2">
    <source>
        <dbReference type="PIRSR" id="PIRSR002825-1"/>
    </source>
</evidence>
<dbReference type="PANTHER" id="PTHR30006:SF2">
    <property type="entry name" value="ABC TRANSPORTER SUBSTRATE-BINDING PROTEIN"/>
    <property type="match status" value="1"/>
</dbReference>
<dbReference type="GO" id="GO:0046872">
    <property type="term" value="F:metal ion binding"/>
    <property type="evidence" value="ECO:0007669"/>
    <property type="project" value="UniProtKB-KW"/>
</dbReference>
<sequence>MKKVLTIIISLIMACSLLGCSGSSKKSITVYTAFEEEYIEKYLKDFKEKYPDIEVNLVRDSGGVVSSKLLIERENPRADVVWGIAASNMVFLDKYNIFEPYTVPNLDQFNESFYDKVNEEPHWVANSGWMNVFAVNEKELSDKGIETPKNYDELLKSEFINSLIMPNPASSGTGYLIISGLMEKMGEEKAWEYLDSLDKNMKEYSHSGTAPVKQTAQGEFLVGIGADYTAIQMEKKGECIKTIFPEDGSGWDLDVSALIKKENIKEEAKIFYEWCLSEEVLKMYAENRTLTPLKGYTSELGKAYAGDINEQMIPCNLPWVSENRNRILKEWEKRYGVGE</sequence>
<keyword evidence="1 3" id="KW-0732">Signal</keyword>
<keyword evidence="2" id="KW-0408">Iron</keyword>
<dbReference type="RefSeq" id="WP_072832797.1">
    <property type="nucleotide sequence ID" value="NZ_FQXP01000016.1"/>
</dbReference>
<evidence type="ECO:0000313" key="4">
    <source>
        <dbReference type="EMBL" id="SHI12045.1"/>
    </source>
</evidence>
<gene>
    <name evidence="4" type="ORF">SAMN02745196_02993</name>
</gene>
<dbReference type="STRING" id="1121306.SAMN02745196_02993"/>
<feature type="binding site" evidence="2">
    <location>
        <position position="228"/>
    </location>
    <ligand>
        <name>Fe cation</name>
        <dbReference type="ChEBI" id="CHEBI:24875"/>
    </ligand>
</feature>